<gene>
    <name evidence="1" type="ORF">LTR09_011008</name>
</gene>
<sequence>MNRGFEFNTPARIRITGYVDITAQEFQTHYEPALDECIGRGDTYILSDEAGLCQIALEYLTERKVPATHHLPQPFPGREAISNDLFAGGETERYEAMFDASDDKIIWLRADDGFEGISGSDALDMRFSGPQEAERVESSRYIQDAMDFYDTIA</sequence>
<name>A0AAJ0DCQ7_9PEZI</name>
<evidence type="ECO:0000313" key="1">
    <source>
        <dbReference type="EMBL" id="KAK3047624.1"/>
    </source>
</evidence>
<keyword evidence="2" id="KW-1185">Reference proteome</keyword>
<dbReference type="Proteomes" id="UP001271007">
    <property type="component" value="Unassembled WGS sequence"/>
</dbReference>
<dbReference type="EMBL" id="JAWDJX010000059">
    <property type="protein sequence ID" value="KAK3047624.1"/>
    <property type="molecule type" value="Genomic_DNA"/>
</dbReference>
<accession>A0AAJ0DCQ7</accession>
<dbReference type="AlphaFoldDB" id="A0AAJ0DCQ7"/>
<reference evidence="1" key="1">
    <citation type="submission" date="2023-04" db="EMBL/GenBank/DDBJ databases">
        <title>Black Yeasts Isolated from many extreme environments.</title>
        <authorList>
            <person name="Coleine C."/>
            <person name="Stajich J.E."/>
            <person name="Selbmann L."/>
        </authorList>
    </citation>
    <scope>NUCLEOTIDE SEQUENCE</scope>
    <source>
        <strain evidence="1">CCFEE 5312</strain>
    </source>
</reference>
<comment type="caution">
    <text evidence="1">The sequence shown here is derived from an EMBL/GenBank/DDBJ whole genome shotgun (WGS) entry which is preliminary data.</text>
</comment>
<protein>
    <submittedName>
        <fullName evidence="1">Uncharacterized protein</fullName>
    </submittedName>
</protein>
<evidence type="ECO:0000313" key="2">
    <source>
        <dbReference type="Proteomes" id="UP001271007"/>
    </source>
</evidence>
<proteinExistence type="predicted"/>
<organism evidence="1 2">
    <name type="scientific">Extremus antarcticus</name>
    <dbReference type="NCBI Taxonomy" id="702011"/>
    <lineage>
        <taxon>Eukaryota</taxon>
        <taxon>Fungi</taxon>
        <taxon>Dikarya</taxon>
        <taxon>Ascomycota</taxon>
        <taxon>Pezizomycotina</taxon>
        <taxon>Dothideomycetes</taxon>
        <taxon>Dothideomycetidae</taxon>
        <taxon>Mycosphaerellales</taxon>
        <taxon>Extremaceae</taxon>
        <taxon>Extremus</taxon>
    </lineage>
</organism>